<sequence length="132" mass="15676">RNINIISTTNKYWSPSLCTGGEWLIENIIAPHNLYKAVRKALKSENLLFIDQLLKYNNKMVTWKEYKQYTCMTNKGKKPIWFQIIEDRTINQERKVINNQWSPPTSSNHLRNYSVWSPLQQKSPIDTIQFDD</sequence>
<dbReference type="EMBL" id="CAJVPL010018882">
    <property type="protein sequence ID" value="CAG8703361.1"/>
    <property type="molecule type" value="Genomic_DNA"/>
</dbReference>
<organism evidence="1 2">
    <name type="scientific">Ambispora gerdemannii</name>
    <dbReference type="NCBI Taxonomy" id="144530"/>
    <lineage>
        <taxon>Eukaryota</taxon>
        <taxon>Fungi</taxon>
        <taxon>Fungi incertae sedis</taxon>
        <taxon>Mucoromycota</taxon>
        <taxon>Glomeromycotina</taxon>
        <taxon>Glomeromycetes</taxon>
        <taxon>Archaeosporales</taxon>
        <taxon>Ambisporaceae</taxon>
        <taxon>Ambispora</taxon>
    </lineage>
</organism>
<protein>
    <submittedName>
        <fullName evidence="1">5215_t:CDS:1</fullName>
    </submittedName>
</protein>
<dbReference type="Proteomes" id="UP000789831">
    <property type="component" value="Unassembled WGS sequence"/>
</dbReference>
<reference evidence="1" key="1">
    <citation type="submission" date="2021-06" db="EMBL/GenBank/DDBJ databases">
        <authorList>
            <person name="Kallberg Y."/>
            <person name="Tangrot J."/>
            <person name="Rosling A."/>
        </authorList>
    </citation>
    <scope>NUCLEOTIDE SEQUENCE</scope>
    <source>
        <strain evidence="1">MT106</strain>
    </source>
</reference>
<name>A0A9N9HSH8_9GLOM</name>
<dbReference type="AlphaFoldDB" id="A0A9N9HSH8"/>
<feature type="non-terminal residue" evidence="1">
    <location>
        <position position="132"/>
    </location>
</feature>
<gene>
    <name evidence="1" type="ORF">AGERDE_LOCUS13622</name>
</gene>
<evidence type="ECO:0000313" key="1">
    <source>
        <dbReference type="EMBL" id="CAG8703361.1"/>
    </source>
</evidence>
<evidence type="ECO:0000313" key="2">
    <source>
        <dbReference type="Proteomes" id="UP000789831"/>
    </source>
</evidence>
<keyword evidence="2" id="KW-1185">Reference proteome</keyword>
<proteinExistence type="predicted"/>
<comment type="caution">
    <text evidence="1">The sequence shown here is derived from an EMBL/GenBank/DDBJ whole genome shotgun (WGS) entry which is preliminary data.</text>
</comment>
<dbReference type="OrthoDB" id="2455788at2759"/>
<feature type="non-terminal residue" evidence="1">
    <location>
        <position position="1"/>
    </location>
</feature>
<accession>A0A9N9HSH8</accession>